<keyword evidence="3" id="KW-1185">Reference proteome</keyword>
<gene>
    <name evidence="2" type="ORF">MF672_037055</name>
</gene>
<comment type="caution">
    <text evidence="2">The sequence shown here is derived from an EMBL/GenBank/DDBJ whole genome shotgun (WGS) entry which is preliminary data.</text>
</comment>
<evidence type="ECO:0000313" key="3">
    <source>
        <dbReference type="Proteomes" id="UP001317259"/>
    </source>
</evidence>
<accession>A0ABT0G448</accession>
<keyword evidence="1" id="KW-0812">Transmembrane</keyword>
<evidence type="ECO:0000256" key="1">
    <source>
        <dbReference type="SAM" id="Phobius"/>
    </source>
</evidence>
<protein>
    <recommendedName>
        <fullName evidence="4">Diguanylate cyclase</fullName>
    </recommendedName>
</protein>
<dbReference type="EMBL" id="JAKRKC020000002">
    <property type="protein sequence ID" value="MCK2219366.1"/>
    <property type="molecule type" value="Genomic_DNA"/>
</dbReference>
<feature type="transmembrane region" description="Helical" evidence="1">
    <location>
        <begin position="12"/>
        <end position="38"/>
    </location>
</feature>
<sequence length="178" mass="18793">MRADFTWADGLPAAAVLAGIVAGVLAGMTALAVCTAAIGWRSRSHAARVEQARRATLDLVTAVADLRADLHAAATPAERGLAVARWRSRWMLGAALLDLVDAAHAERVRRMGRRLYAELMAGGADVRLTAGGVDVRLLVGGADGRDGGQRARAGTVRELAAHRARRVRPQAARPLVPR</sequence>
<evidence type="ECO:0000313" key="2">
    <source>
        <dbReference type="EMBL" id="MCK2219366.1"/>
    </source>
</evidence>
<dbReference type="Proteomes" id="UP001317259">
    <property type="component" value="Unassembled WGS sequence"/>
</dbReference>
<dbReference type="RefSeq" id="WP_242381720.1">
    <property type="nucleotide sequence ID" value="NZ_JAKRKC020000002.1"/>
</dbReference>
<organism evidence="2 3">
    <name type="scientific">Actinomadura luzonensis</name>
    <dbReference type="NCBI Taxonomy" id="2805427"/>
    <lineage>
        <taxon>Bacteria</taxon>
        <taxon>Bacillati</taxon>
        <taxon>Actinomycetota</taxon>
        <taxon>Actinomycetes</taxon>
        <taxon>Streptosporangiales</taxon>
        <taxon>Thermomonosporaceae</taxon>
        <taxon>Actinomadura</taxon>
    </lineage>
</organism>
<reference evidence="2 3" key="1">
    <citation type="submission" date="2022-04" db="EMBL/GenBank/DDBJ databases">
        <title>Genome draft of Actinomadura sp. ATCC 31491.</title>
        <authorList>
            <person name="Shi X."/>
            <person name="Du Y."/>
        </authorList>
    </citation>
    <scope>NUCLEOTIDE SEQUENCE [LARGE SCALE GENOMIC DNA]</scope>
    <source>
        <strain evidence="2 3">ATCC 31491</strain>
    </source>
</reference>
<name>A0ABT0G448_9ACTN</name>
<proteinExistence type="predicted"/>
<evidence type="ECO:0008006" key="4">
    <source>
        <dbReference type="Google" id="ProtNLM"/>
    </source>
</evidence>
<keyword evidence="1" id="KW-0472">Membrane</keyword>
<keyword evidence="1" id="KW-1133">Transmembrane helix</keyword>